<reference evidence="2 3" key="1">
    <citation type="submission" date="2017-06" db="EMBL/GenBank/DDBJ databases">
        <title>Ant-infecting Ophiocordyceps genomes reveal a high diversity of potential behavioral manipulation genes and a possible major role for enterotoxins.</title>
        <authorList>
            <person name="De Bekker C."/>
            <person name="Evans H.C."/>
            <person name="Brachmann A."/>
            <person name="Hughes D.P."/>
        </authorList>
    </citation>
    <scope>NUCLEOTIDE SEQUENCE [LARGE SCALE GENOMIC DNA]</scope>
    <source>
        <strain evidence="2 3">Map16</strain>
    </source>
</reference>
<name>A0A2C5Z2P4_9HYPO</name>
<evidence type="ECO:0000313" key="2">
    <source>
        <dbReference type="EMBL" id="PHH74123.1"/>
    </source>
</evidence>
<protein>
    <submittedName>
        <fullName evidence="2">Uncharacterized protein</fullName>
    </submittedName>
</protein>
<keyword evidence="1" id="KW-0175">Coiled coil</keyword>
<evidence type="ECO:0000313" key="3">
    <source>
        <dbReference type="Proteomes" id="UP000226431"/>
    </source>
</evidence>
<accession>A0A2C5Z2P4</accession>
<proteinExistence type="predicted"/>
<comment type="caution">
    <text evidence="2">The sequence shown here is derived from an EMBL/GenBank/DDBJ whole genome shotgun (WGS) entry which is preliminary data.</text>
</comment>
<sequence length="337" mass="37175">MRFQLLTFQTLALAFYVSHDGHNHVRLYVRGNSYPSDKSPSLACRYFYRGSAKDAAKVFRLGLEPDARDGGVINSCGGPTSPSWLQHLNDAFEQGNEAGYVYVVDSEALIDNEGPSGGIPASAVTGAYIYERTKPQDEAPMMYNPNYHAKDHETAPSIRSLCSAEQQASSTSSIKNTGKMSKARLCDMTNHSKRSNSPIMLSGIRALAQSGLSAWAEGGKPPCQLPPDFKFKTKDGSSRLKNVPYISHLVGPKGNPQSELGLVILDVLNKRYDELDIEEACGELETEQAAESKKRAFAKAREMIEQALGKERAFSRAREIIEAMEKAKAERREFESR</sequence>
<dbReference type="OrthoDB" id="4920201at2759"/>
<dbReference type="Proteomes" id="UP000226431">
    <property type="component" value="Unassembled WGS sequence"/>
</dbReference>
<gene>
    <name evidence="2" type="ORF">CDD80_3303</name>
</gene>
<keyword evidence="3" id="KW-1185">Reference proteome</keyword>
<feature type="coiled-coil region" evidence="1">
    <location>
        <begin position="310"/>
        <end position="337"/>
    </location>
</feature>
<organism evidence="2 3">
    <name type="scientific">Ophiocordyceps camponoti-rufipedis</name>
    <dbReference type="NCBI Taxonomy" id="2004952"/>
    <lineage>
        <taxon>Eukaryota</taxon>
        <taxon>Fungi</taxon>
        <taxon>Dikarya</taxon>
        <taxon>Ascomycota</taxon>
        <taxon>Pezizomycotina</taxon>
        <taxon>Sordariomycetes</taxon>
        <taxon>Hypocreomycetidae</taxon>
        <taxon>Hypocreales</taxon>
        <taxon>Ophiocordycipitaceae</taxon>
        <taxon>Ophiocordyceps</taxon>
    </lineage>
</organism>
<evidence type="ECO:0000256" key="1">
    <source>
        <dbReference type="SAM" id="Coils"/>
    </source>
</evidence>
<dbReference type="AlphaFoldDB" id="A0A2C5Z2P4"/>
<dbReference type="EMBL" id="NJES01000294">
    <property type="protein sequence ID" value="PHH74123.1"/>
    <property type="molecule type" value="Genomic_DNA"/>
</dbReference>